<proteinExistence type="predicted"/>
<evidence type="ECO:0000313" key="1">
    <source>
        <dbReference type="EMBL" id="AGY56640.1"/>
    </source>
</evidence>
<dbReference type="STRING" id="1183438.GKIL_0393"/>
<evidence type="ECO:0000313" key="2">
    <source>
        <dbReference type="Proteomes" id="UP000017396"/>
    </source>
</evidence>
<dbReference type="EMBL" id="CP003587">
    <property type="protein sequence ID" value="AGY56640.1"/>
    <property type="molecule type" value="Genomic_DNA"/>
</dbReference>
<keyword evidence="2" id="KW-1185">Reference proteome</keyword>
<reference evidence="1 2" key="1">
    <citation type="journal article" date="2013" name="PLoS ONE">
        <title>Cultivation and Complete Genome Sequencing of Gloeobacter kilaueensis sp. nov., from a Lava Cave in Kilauea Caldera, Hawai'i.</title>
        <authorList>
            <person name="Saw J.H."/>
            <person name="Schatz M."/>
            <person name="Brown M.V."/>
            <person name="Kunkel D.D."/>
            <person name="Foster J.S."/>
            <person name="Shick H."/>
            <person name="Christensen S."/>
            <person name="Hou S."/>
            <person name="Wan X."/>
            <person name="Donachie S.P."/>
        </authorList>
    </citation>
    <scope>NUCLEOTIDE SEQUENCE [LARGE SCALE GENOMIC DNA]</scope>
    <source>
        <strain evidence="2">JS</strain>
    </source>
</reference>
<organism evidence="1 2">
    <name type="scientific">Gloeobacter kilaueensis (strain ATCC BAA-2537 / CCAP 1431/1 / ULC 316 / JS1)</name>
    <dbReference type="NCBI Taxonomy" id="1183438"/>
    <lineage>
        <taxon>Bacteria</taxon>
        <taxon>Bacillati</taxon>
        <taxon>Cyanobacteriota</taxon>
        <taxon>Cyanophyceae</taxon>
        <taxon>Gloeobacterales</taxon>
        <taxon>Gloeobacteraceae</taxon>
        <taxon>Gloeobacter</taxon>
    </lineage>
</organism>
<dbReference type="Proteomes" id="UP000017396">
    <property type="component" value="Chromosome"/>
</dbReference>
<dbReference type="KEGG" id="glj:GKIL_0393"/>
<name>U5QG35_GLOK1</name>
<protein>
    <submittedName>
        <fullName evidence="1">Uncharacterized protein</fullName>
    </submittedName>
</protein>
<dbReference type="AlphaFoldDB" id="U5QG35"/>
<gene>
    <name evidence="1" type="ORF">GKIL_0393</name>
</gene>
<accession>U5QG35</accession>
<dbReference type="HOGENOM" id="CLU_1893220_0_0_3"/>
<sequence>MLKLSTFFGPPLRLFLRQIPQPSKQSGLVGGKISSRKLVVDDPVMRSLLINTKGGATCPACFSGLPYPPWTLTLPVLQPPYLRLRLCILFGLLLVDSCYLPIQDGALGLLLQLLRPLGVLAFNHRLMGEVVAFW</sequence>